<dbReference type="Pfam" id="PF12796">
    <property type="entry name" value="Ank_2"/>
    <property type="match status" value="2"/>
</dbReference>
<dbReference type="PANTHER" id="PTHR24123">
    <property type="entry name" value="ANKYRIN REPEAT-CONTAINING"/>
    <property type="match status" value="1"/>
</dbReference>
<sequence>MHGKQSKKMEQAESNLVHYLMEDRTHIGDFLQRLEKSEFSKEELRAVVNSRLQEQIPCLVYSDYTPLGYAIFQNDPQTVDQLLKYGACAQLAPCKPKDKNVCILSPLHLALKHLCQPSLVDILLQNGASTKNVQSRDVSCLLGFIAKCPSKETAEALLADMSCLNRVDNDKRTLLHLAAMNGKCAVVNSVLISHQVDINQFDATGKTALLYAAERNSPDVIQLLLNSGASVHLTDAWDRTALHFAVRRASVTTVERLLSAGASVSAHDRKGLTPLTYAYSTESILHSRKPRANADKLIRCLAGSTKQTLDKRDFIHVAFHMTRICETDSVVIKLLENNKGLLSQRNNNGQMLIHVAAEFRKHAIVKWLVEKGGLHSDVTDAIGWQPLHYAAKGGNKETLFYLLQQHGAKVNSATPGGWTPVWILCRNGWKDIACDVVCHGCDIKLTMTVSTLRQADSHFSLPLSLFDPEAQRVHPVAYARTGSRRITLVQFATECRFGRLARLIVDLQGTSPLQNRLIQAAAWTGKHKSPKNGAAAKTILAN</sequence>
<dbReference type="SUPFAM" id="SSF48403">
    <property type="entry name" value="Ankyrin repeat"/>
    <property type="match status" value="1"/>
</dbReference>
<feature type="repeat" description="ANK" evidence="3">
    <location>
        <begin position="170"/>
        <end position="203"/>
    </location>
</feature>
<accession>A0AAD9KQJ1</accession>
<gene>
    <name evidence="4" type="ORF">NP493_716g01001</name>
</gene>
<evidence type="ECO:0000313" key="4">
    <source>
        <dbReference type="EMBL" id="KAK2175656.1"/>
    </source>
</evidence>
<name>A0AAD9KQJ1_RIDPI</name>
<dbReference type="Gene3D" id="1.25.40.20">
    <property type="entry name" value="Ankyrin repeat-containing domain"/>
    <property type="match status" value="2"/>
</dbReference>
<dbReference type="PROSITE" id="PS50088">
    <property type="entry name" value="ANK_REPEAT"/>
    <property type="match status" value="4"/>
</dbReference>
<dbReference type="InterPro" id="IPR036770">
    <property type="entry name" value="Ankyrin_rpt-contain_sf"/>
</dbReference>
<feature type="repeat" description="ANK" evidence="3">
    <location>
        <begin position="382"/>
        <end position="415"/>
    </location>
</feature>
<keyword evidence="2 3" id="KW-0040">ANK repeat</keyword>
<evidence type="ECO:0000256" key="3">
    <source>
        <dbReference type="PROSITE-ProRule" id="PRU00023"/>
    </source>
</evidence>
<proteinExistence type="predicted"/>
<keyword evidence="1" id="KW-0677">Repeat</keyword>
<evidence type="ECO:0000256" key="2">
    <source>
        <dbReference type="ARBA" id="ARBA00023043"/>
    </source>
</evidence>
<feature type="repeat" description="ANK" evidence="3">
    <location>
        <begin position="204"/>
        <end position="236"/>
    </location>
</feature>
<dbReference type="EMBL" id="JAODUO010000716">
    <property type="protein sequence ID" value="KAK2175656.1"/>
    <property type="molecule type" value="Genomic_DNA"/>
</dbReference>
<dbReference type="AlphaFoldDB" id="A0AAD9KQJ1"/>
<keyword evidence="5" id="KW-1185">Reference proteome</keyword>
<dbReference type="PANTHER" id="PTHR24123:SF33">
    <property type="entry name" value="PROTEIN HOS4"/>
    <property type="match status" value="1"/>
</dbReference>
<dbReference type="Pfam" id="PF00023">
    <property type="entry name" value="Ank"/>
    <property type="match status" value="1"/>
</dbReference>
<evidence type="ECO:0008006" key="6">
    <source>
        <dbReference type="Google" id="ProtNLM"/>
    </source>
</evidence>
<dbReference type="InterPro" id="IPR051165">
    <property type="entry name" value="Multifunctional_ANK_Repeat"/>
</dbReference>
<reference evidence="4" key="1">
    <citation type="journal article" date="2023" name="Mol. Biol. Evol.">
        <title>Third-Generation Sequencing Reveals the Adaptive Role of the Epigenome in Three Deep-Sea Polychaetes.</title>
        <authorList>
            <person name="Perez M."/>
            <person name="Aroh O."/>
            <person name="Sun Y."/>
            <person name="Lan Y."/>
            <person name="Juniper S.K."/>
            <person name="Young C.R."/>
            <person name="Angers B."/>
            <person name="Qian P.Y."/>
        </authorList>
    </citation>
    <scope>NUCLEOTIDE SEQUENCE</scope>
    <source>
        <strain evidence="4">R07B-5</strain>
    </source>
</reference>
<feature type="repeat" description="ANK" evidence="3">
    <location>
        <begin position="237"/>
        <end position="269"/>
    </location>
</feature>
<organism evidence="4 5">
    <name type="scientific">Ridgeia piscesae</name>
    <name type="common">Tubeworm</name>
    <dbReference type="NCBI Taxonomy" id="27915"/>
    <lineage>
        <taxon>Eukaryota</taxon>
        <taxon>Metazoa</taxon>
        <taxon>Spiralia</taxon>
        <taxon>Lophotrochozoa</taxon>
        <taxon>Annelida</taxon>
        <taxon>Polychaeta</taxon>
        <taxon>Sedentaria</taxon>
        <taxon>Canalipalpata</taxon>
        <taxon>Sabellida</taxon>
        <taxon>Siboglinidae</taxon>
        <taxon>Ridgeia</taxon>
    </lineage>
</organism>
<dbReference type="SMART" id="SM00248">
    <property type="entry name" value="ANK"/>
    <property type="match status" value="9"/>
</dbReference>
<evidence type="ECO:0000313" key="5">
    <source>
        <dbReference type="Proteomes" id="UP001209878"/>
    </source>
</evidence>
<dbReference type="Proteomes" id="UP001209878">
    <property type="component" value="Unassembled WGS sequence"/>
</dbReference>
<evidence type="ECO:0000256" key="1">
    <source>
        <dbReference type="ARBA" id="ARBA00022737"/>
    </source>
</evidence>
<comment type="caution">
    <text evidence="4">The sequence shown here is derived from an EMBL/GenBank/DDBJ whole genome shotgun (WGS) entry which is preliminary data.</text>
</comment>
<dbReference type="PROSITE" id="PS50297">
    <property type="entry name" value="ANK_REP_REGION"/>
    <property type="match status" value="3"/>
</dbReference>
<protein>
    <recommendedName>
        <fullName evidence="6">Ankyrin repeat</fullName>
    </recommendedName>
</protein>
<dbReference type="InterPro" id="IPR002110">
    <property type="entry name" value="Ankyrin_rpt"/>
</dbReference>